<feature type="transmembrane region" description="Helical" evidence="1">
    <location>
        <begin position="12"/>
        <end position="35"/>
    </location>
</feature>
<sequence length="36" mass="3932">MTGSVYRRWRIALFATWAAIGVLTCAGLLLLPALLL</sequence>
<accession>A0AAE4D0U5</accession>
<dbReference type="Proteomes" id="UP001183629">
    <property type="component" value="Unassembled WGS sequence"/>
</dbReference>
<proteinExistence type="predicted"/>
<evidence type="ECO:0000313" key="3">
    <source>
        <dbReference type="Proteomes" id="UP001183629"/>
    </source>
</evidence>
<evidence type="ECO:0000256" key="1">
    <source>
        <dbReference type="SAM" id="Phobius"/>
    </source>
</evidence>
<keyword evidence="1" id="KW-0812">Transmembrane</keyword>
<organism evidence="2 3">
    <name type="scientific">Catenuloplanes niger</name>
    <dbReference type="NCBI Taxonomy" id="587534"/>
    <lineage>
        <taxon>Bacteria</taxon>
        <taxon>Bacillati</taxon>
        <taxon>Actinomycetota</taxon>
        <taxon>Actinomycetes</taxon>
        <taxon>Micromonosporales</taxon>
        <taxon>Micromonosporaceae</taxon>
        <taxon>Catenuloplanes</taxon>
    </lineage>
</organism>
<keyword evidence="1" id="KW-1133">Transmembrane helix</keyword>
<dbReference type="AlphaFoldDB" id="A0AAE4D0U5"/>
<comment type="caution">
    <text evidence="2">The sequence shown here is derived from an EMBL/GenBank/DDBJ whole genome shotgun (WGS) entry which is preliminary data.</text>
</comment>
<protein>
    <submittedName>
        <fullName evidence="2">Uncharacterized protein</fullName>
    </submittedName>
</protein>
<keyword evidence="3" id="KW-1185">Reference proteome</keyword>
<keyword evidence="1" id="KW-0472">Membrane</keyword>
<evidence type="ECO:0000313" key="2">
    <source>
        <dbReference type="EMBL" id="MDR7328289.1"/>
    </source>
</evidence>
<gene>
    <name evidence="2" type="ORF">J2S44_008539</name>
</gene>
<reference evidence="2 3" key="1">
    <citation type="submission" date="2023-07" db="EMBL/GenBank/DDBJ databases">
        <title>Sequencing the genomes of 1000 actinobacteria strains.</title>
        <authorList>
            <person name="Klenk H.-P."/>
        </authorList>
    </citation>
    <scope>NUCLEOTIDE SEQUENCE [LARGE SCALE GENOMIC DNA]</scope>
    <source>
        <strain evidence="2 3">DSM 44711</strain>
    </source>
</reference>
<dbReference type="EMBL" id="JAVDYC010000001">
    <property type="protein sequence ID" value="MDR7328289.1"/>
    <property type="molecule type" value="Genomic_DNA"/>
</dbReference>
<name>A0AAE4D0U5_9ACTN</name>